<evidence type="ECO:0000313" key="2">
    <source>
        <dbReference type="Proteomes" id="UP000007266"/>
    </source>
</evidence>
<dbReference type="AlphaFoldDB" id="D7GXW2"/>
<gene>
    <name evidence="1" type="primary">GLEAN_10734</name>
    <name evidence="1" type="ORF">TcasGA2_TC010734</name>
</gene>
<sequence>MTGLKIPESNIPAFATSRLLYMKHPNDAITRQMARPGPFPAAAAATFADQATLDAIVMFTNHFIIAQEAAHFPLALGKIWVNLVTAESCFVRRKFSHSVYAARCVNWAWFAFATPNTEDKTSEAGNRKGSKS</sequence>
<proteinExistence type="predicted"/>
<dbReference type="EMBL" id="KQ971624">
    <property type="protein sequence ID" value="EFA13602.1"/>
    <property type="molecule type" value="Genomic_DNA"/>
</dbReference>
<dbReference type="Proteomes" id="UP000007266">
    <property type="component" value="Unassembled WGS sequence"/>
</dbReference>
<keyword evidence="2" id="KW-1185">Reference proteome</keyword>
<protein>
    <submittedName>
        <fullName evidence="1">Uncharacterized protein</fullName>
    </submittedName>
</protein>
<dbReference type="InParanoid" id="D7GXW2"/>
<evidence type="ECO:0000313" key="1">
    <source>
        <dbReference type="EMBL" id="EFA13602.1"/>
    </source>
</evidence>
<accession>D7GXW2</accession>
<dbReference type="HOGENOM" id="CLU_1919769_0_0_1"/>
<name>D7GXW2_TRICA</name>
<reference evidence="1 2" key="2">
    <citation type="journal article" date="2010" name="Nucleic Acids Res.">
        <title>BeetleBase in 2010: revisions to provide comprehensive genomic information for Tribolium castaneum.</title>
        <authorList>
            <person name="Kim H.S."/>
            <person name="Murphy T."/>
            <person name="Xia J."/>
            <person name="Caragea D."/>
            <person name="Park Y."/>
            <person name="Beeman R.W."/>
            <person name="Lorenzen M.D."/>
            <person name="Butcher S."/>
            <person name="Manak J.R."/>
            <person name="Brown S.J."/>
        </authorList>
    </citation>
    <scope>NUCLEOTIDE SEQUENCE [LARGE SCALE GENOMIC DNA]</scope>
    <source>
        <strain evidence="1 2">Georgia GA2</strain>
    </source>
</reference>
<organism evidence="1 2">
    <name type="scientific">Tribolium castaneum</name>
    <name type="common">Red flour beetle</name>
    <dbReference type="NCBI Taxonomy" id="7070"/>
    <lineage>
        <taxon>Eukaryota</taxon>
        <taxon>Metazoa</taxon>
        <taxon>Ecdysozoa</taxon>
        <taxon>Arthropoda</taxon>
        <taxon>Hexapoda</taxon>
        <taxon>Insecta</taxon>
        <taxon>Pterygota</taxon>
        <taxon>Neoptera</taxon>
        <taxon>Endopterygota</taxon>
        <taxon>Coleoptera</taxon>
        <taxon>Polyphaga</taxon>
        <taxon>Cucujiformia</taxon>
        <taxon>Tenebrionidae</taxon>
        <taxon>Tenebrionidae incertae sedis</taxon>
        <taxon>Tribolium</taxon>
    </lineage>
</organism>
<reference evidence="1 2" key="1">
    <citation type="journal article" date="2008" name="Nature">
        <title>The genome of the model beetle and pest Tribolium castaneum.</title>
        <authorList>
            <consortium name="Tribolium Genome Sequencing Consortium"/>
            <person name="Richards S."/>
            <person name="Gibbs R.A."/>
            <person name="Weinstock G.M."/>
            <person name="Brown S.J."/>
            <person name="Denell R."/>
            <person name="Beeman R.W."/>
            <person name="Gibbs R."/>
            <person name="Beeman R.W."/>
            <person name="Brown S.J."/>
            <person name="Bucher G."/>
            <person name="Friedrich M."/>
            <person name="Grimmelikhuijzen C.J."/>
            <person name="Klingler M."/>
            <person name="Lorenzen M."/>
            <person name="Richards S."/>
            <person name="Roth S."/>
            <person name="Schroder R."/>
            <person name="Tautz D."/>
            <person name="Zdobnov E.M."/>
            <person name="Muzny D."/>
            <person name="Gibbs R.A."/>
            <person name="Weinstock G.M."/>
            <person name="Attaway T."/>
            <person name="Bell S."/>
            <person name="Buhay C.J."/>
            <person name="Chandrabose M.N."/>
            <person name="Chavez D."/>
            <person name="Clerk-Blankenburg K.P."/>
            <person name="Cree A."/>
            <person name="Dao M."/>
            <person name="Davis C."/>
            <person name="Chacko J."/>
            <person name="Dinh H."/>
            <person name="Dugan-Rocha S."/>
            <person name="Fowler G."/>
            <person name="Garner T.T."/>
            <person name="Garnes J."/>
            <person name="Gnirke A."/>
            <person name="Hawes A."/>
            <person name="Hernandez J."/>
            <person name="Hines S."/>
            <person name="Holder M."/>
            <person name="Hume J."/>
            <person name="Jhangiani S.N."/>
            <person name="Joshi V."/>
            <person name="Khan Z.M."/>
            <person name="Jackson L."/>
            <person name="Kovar C."/>
            <person name="Kowis A."/>
            <person name="Lee S."/>
            <person name="Lewis L.R."/>
            <person name="Margolis J."/>
            <person name="Morgan M."/>
            <person name="Nazareth L.V."/>
            <person name="Nguyen N."/>
            <person name="Okwuonu G."/>
            <person name="Parker D."/>
            <person name="Richards S."/>
            <person name="Ruiz S.J."/>
            <person name="Santibanez J."/>
            <person name="Savard J."/>
            <person name="Scherer S.E."/>
            <person name="Schneider B."/>
            <person name="Sodergren E."/>
            <person name="Tautz D."/>
            <person name="Vattahil S."/>
            <person name="Villasana D."/>
            <person name="White C.S."/>
            <person name="Wright R."/>
            <person name="Park Y."/>
            <person name="Beeman R.W."/>
            <person name="Lord J."/>
            <person name="Oppert B."/>
            <person name="Lorenzen M."/>
            <person name="Brown S."/>
            <person name="Wang L."/>
            <person name="Savard J."/>
            <person name="Tautz D."/>
            <person name="Richards S."/>
            <person name="Weinstock G."/>
            <person name="Gibbs R.A."/>
            <person name="Liu Y."/>
            <person name="Worley K."/>
            <person name="Weinstock G."/>
            <person name="Elsik C.G."/>
            <person name="Reese J.T."/>
            <person name="Elhaik E."/>
            <person name="Landan G."/>
            <person name="Graur D."/>
            <person name="Arensburger P."/>
            <person name="Atkinson P."/>
            <person name="Beeman R.W."/>
            <person name="Beidler J."/>
            <person name="Brown S.J."/>
            <person name="Demuth J.P."/>
            <person name="Drury D.W."/>
            <person name="Du Y.Z."/>
            <person name="Fujiwara H."/>
            <person name="Lorenzen M."/>
            <person name="Maselli V."/>
            <person name="Osanai M."/>
            <person name="Park Y."/>
            <person name="Robertson H.M."/>
            <person name="Tu Z."/>
            <person name="Wang J.J."/>
            <person name="Wang S."/>
            <person name="Richards S."/>
            <person name="Song H."/>
            <person name="Zhang L."/>
            <person name="Sodergren E."/>
            <person name="Werner D."/>
            <person name="Stanke M."/>
            <person name="Morgenstern B."/>
            <person name="Solovyev V."/>
            <person name="Kosarev P."/>
            <person name="Brown G."/>
            <person name="Chen H.C."/>
            <person name="Ermolaeva O."/>
            <person name="Hlavina W."/>
            <person name="Kapustin Y."/>
            <person name="Kiryutin B."/>
            <person name="Kitts P."/>
            <person name="Maglott D."/>
            <person name="Pruitt K."/>
            <person name="Sapojnikov V."/>
            <person name="Souvorov A."/>
            <person name="Mackey A.J."/>
            <person name="Waterhouse R.M."/>
            <person name="Wyder S."/>
            <person name="Zdobnov E.M."/>
            <person name="Zdobnov E.M."/>
            <person name="Wyder S."/>
            <person name="Kriventseva E.V."/>
            <person name="Kadowaki T."/>
            <person name="Bork P."/>
            <person name="Aranda M."/>
            <person name="Bao R."/>
            <person name="Beermann A."/>
            <person name="Berns N."/>
            <person name="Bolognesi R."/>
            <person name="Bonneton F."/>
            <person name="Bopp D."/>
            <person name="Brown S.J."/>
            <person name="Bucher G."/>
            <person name="Butts T."/>
            <person name="Chaumot A."/>
            <person name="Denell R.E."/>
            <person name="Ferrier D.E."/>
            <person name="Friedrich M."/>
            <person name="Gordon C.M."/>
            <person name="Jindra M."/>
            <person name="Klingler M."/>
            <person name="Lan Q."/>
            <person name="Lattorff H.M."/>
            <person name="Laudet V."/>
            <person name="von Levetsow C."/>
            <person name="Liu Z."/>
            <person name="Lutz R."/>
            <person name="Lynch J.A."/>
            <person name="da Fonseca R.N."/>
            <person name="Posnien N."/>
            <person name="Reuter R."/>
            <person name="Roth S."/>
            <person name="Savard J."/>
            <person name="Schinko J.B."/>
            <person name="Schmitt C."/>
            <person name="Schoppmeier M."/>
            <person name="Schroder R."/>
            <person name="Shippy T.D."/>
            <person name="Simonnet F."/>
            <person name="Marques-Souza H."/>
            <person name="Tautz D."/>
            <person name="Tomoyasu Y."/>
            <person name="Trauner J."/>
            <person name="Van der Zee M."/>
            <person name="Vervoort M."/>
            <person name="Wittkopp N."/>
            <person name="Wimmer E.A."/>
            <person name="Yang X."/>
            <person name="Jones A.K."/>
            <person name="Sattelle D.B."/>
            <person name="Ebert P.R."/>
            <person name="Nelson D."/>
            <person name="Scott J.G."/>
            <person name="Beeman R.W."/>
            <person name="Muthukrishnan S."/>
            <person name="Kramer K.J."/>
            <person name="Arakane Y."/>
            <person name="Beeman R.W."/>
            <person name="Zhu Q."/>
            <person name="Hogenkamp D."/>
            <person name="Dixit R."/>
            <person name="Oppert B."/>
            <person name="Jiang H."/>
            <person name="Zou Z."/>
            <person name="Marshall J."/>
            <person name="Elpidina E."/>
            <person name="Vinokurov K."/>
            <person name="Oppert C."/>
            <person name="Zou Z."/>
            <person name="Evans J."/>
            <person name="Lu Z."/>
            <person name="Zhao P."/>
            <person name="Sumathipala N."/>
            <person name="Altincicek B."/>
            <person name="Vilcinskas A."/>
            <person name="Williams M."/>
            <person name="Hultmark D."/>
            <person name="Hetru C."/>
            <person name="Jiang H."/>
            <person name="Grimmelikhuijzen C.J."/>
            <person name="Hauser F."/>
            <person name="Cazzamali G."/>
            <person name="Williamson M."/>
            <person name="Park Y."/>
            <person name="Li B."/>
            <person name="Tanaka Y."/>
            <person name="Predel R."/>
            <person name="Neupert S."/>
            <person name="Schachtner J."/>
            <person name="Verleyen P."/>
            <person name="Raible F."/>
            <person name="Bork P."/>
            <person name="Friedrich M."/>
            <person name="Walden K.K."/>
            <person name="Robertson H.M."/>
            <person name="Angeli S."/>
            <person name="Foret S."/>
            <person name="Bucher G."/>
            <person name="Schuetz S."/>
            <person name="Maleszka R."/>
            <person name="Wimmer E.A."/>
            <person name="Beeman R.W."/>
            <person name="Lorenzen M."/>
            <person name="Tomoyasu Y."/>
            <person name="Miller S.C."/>
            <person name="Grossmann D."/>
            <person name="Bucher G."/>
        </authorList>
    </citation>
    <scope>NUCLEOTIDE SEQUENCE [LARGE SCALE GENOMIC DNA]</scope>
    <source>
        <strain evidence="1 2">Georgia GA2</strain>
    </source>
</reference>